<sequence>MNTRPPSPPDTDTAFDQSMRQRYAQALQALPPSTAGALRAARRTALDPASHARSPHPALRWAGAFATVAALALGLRFFEDEPATALTQQVAAVDADEFDAAIGALDENPDLYLWLAANDDLPPTPEP</sequence>
<dbReference type="Proteomes" id="UP001430954">
    <property type="component" value="Unassembled WGS sequence"/>
</dbReference>
<evidence type="ECO:0000313" key="2">
    <source>
        <dbReference type="EMBL" id="MBZ4038617.1"/>
    </source>
</evidence>
<comment type="caution">
    <text evidence="2">The sequence shown here is derived from an EMBL/GenBank/DDBJ whole genome shotgun (WGS) entry which is preliminary data.</text>
</comment>
<evidence type="ECO:0000313" key="3">
    <source>
        <dbReference type="Proteomes" id="UP001430954"/>
    </source>
</evidence>
<dbReference type="EMBL" id="JAINZW010000001">
    <property type="protein sequence ID" value="MBZ4038617.1"/>
    <property type="molecule type" value="Genomic_DNA"/>
</dbReference>
<reference evidence="2 3" key="1">
    <citation type="submission" date="2021-09" db="EMBL/GenBank/DDBJ databases">
        <title>Lysobacter sp. 13A isolated from the river sediment.</title>
        <authorList>
            <person name="Liu H."/>
            <person name="Li S."/>
            <person name="Mao S."/>
        </authorList>
    </citation>
    <scope>NUCLEOTIDE SEQUENCE [LARGE SCALE GENOMIC DNA]</scope>
    <source>
        <strain evidence="2 3">13A</strain>
    </source>
</reference>
<name>A0ABS7T424_9GAMM</name>
<dbReference type="RefSeq" id="WP_223674791.1">
    <property type="nucleotide sequence ID" value="NZ_JAINZW010000001.1"/>
</dbReference>
<protein>
    <recommendedName>
        <fullName evidence="4">DUF3619 family protein</fullName>
    </recommendedName>
</protein>
<proteinExistence type="predicted"/>
<gene>
    <name evidence="2" type="ORF">K6753_03570</name>
</gene>
<feature type="region of interest" description="Disordered" evidence="1">
    <location>
        <begin position="34"/>
        <end position="55"/>
    </location>
</feature>
<evidence type="ECO:0008006" key="4">
    <source>
        <dbReference type="Google" id="ProtNLM"/>
    </source>
</evidence>
<keyword evidence="3" id="KW-1185">Reference proteome</keyword>
<accession>A0ABS7T424</accession>
<organism evidence="2 3">
    <name type="scientific">Novilysobacter selenitireducens</name>
    <dbReference type="NCBI Taxonomy" id="2872639"/>
    <lineage>
        <taxon>Bacteria</taxon>
        <taxon>Pseudomonadati</taxon>
        <taxon>Pseudomonadota</taxon>
        <taxon>Gammaproteobacteria</taxon>
        <taxon>Lysobacterales</taxon>
        <taxon>Lysobacteraceae</taxon>
        <taxon>Novilysobacter</taxon>
    </lineage>
</organism>
<evidence type="ECO:0000256" key="1">
    <source>
        <dbReference type="SAM" id="MobiDB-lite"/>
    </source>
</evidence>